<comment type="caution">
    <text evidence="1">The sequence shown here is derived from an EMBL/GenBank/DDBJ whole genome shotgun (WGS) entry which is preliminary data.</text>
</comment>
<protein>
    <submittedName>
        <fullName evidence="1">Cache domain-containing protein</fullName>
    </submittedName>
</protein>
<proteinExistence type="predicted"/>
<gene>
    <name evidence="1" type="ORF">GCM10009717_25930</name>
</gene>
<dbReference type="Proteomes" id="UP001499954">
    <property type="component" value="Unassembled WGS sequence"/>
</dbReference>
<dbReference type="CDD" id="cd12913">
    <property type="entry name" value="PDC1_MCP_like"/>
    <property type="match status" value="1"/>
</dbReference>
<sequence>MSTTLDLAAEHIARRVASTIEPLLAMVDGWRGVLEAELSGPFAGALTGSSTAQAATLDAVVEALVGAELERDGALITGAGFVASPGFLADAQWHLAWWLSSANSFGTGAGTGTGAAGAAPTLRRLEAVSDPDSEQFRDYTTLEWWRVPARTGRRHLTGPYVDYLCTDDYTVTITTPVMADGEMVGVVGTDAYVARLERELLPVLREWGGACTLVNASGRILASTDSRRATGALLRLDGLSEALAPLHEEHPGHAALLGGGEFVLPCGDTTLALVAEAPA</sequence>
<organism evidence="1 2">
    <name type="scientific">Agromyces allii</name>
    <dbReference type="NCBI Taxonomy" id="393607"/>
    <lineage>
        <taxon>Bacteria</taxon>
        <taxon>Bacillati</taxon>
        <taxon>Actinomycetota</taxon>
        <taxon>Actinomycetes</taxon>
        <taxon>Micrococcales</taxon>
        <taxon>Microbacteriaceae</taxon>
        <taxon>Agromyces</taxon>
    </lineage>
</organism>
<dbReference type="EMBL" id="BAAAMK010000004">
    <property type="protein sequence ID" value="GAA1958261.1"/>
    <property type="molecule type" value="Genomic_DNA"/>
</dbReference>
<accession>A0ABN2QUG1</accession>
<dbReference type="Pfam" id="PF22673">
    <property type="entry name" value="MCP-like_PDC_1"/>
    <property type="match status" value="1"/>
</dbReference>
<name>A0ABN2QUG1_9MICO</name>
<dbReference type="Gene3D" id="3.30.450.20">
    <property type="entry name" value="PAS domain"/>
    <property type="match status" value="1"/>
</dbReference>
<evidence type="ECO:0000313" key="1">
    <source>
        <dbReference type="EMBL" id="GAA1958261.1"/>
    </source>
</evidence>
<reference evidence="1 2" key="1">
    <citation type="journal article" date="2019" name="Int. J. Syst. Evol. Microbiol.">
        <title>The Global Catalogue of Microorganisms (GCM) 10K type strain sequencing project: providing services to taxonomists for standard genome sequencing and annotation.</title>
        <authorList>
            <consortium name="The Broad Institute Genomics Platform"/>
            <consortium name="The Broad Institute Genome Sequencing Center for Infectious Disease"/>
            <person name="Wu L."/>
            <person name="Ma J."/>
        </authorList>
    </citation>
    <scope>NUCLEOTIDE SEQUENCE [LARGE SCALE GENOMIC DNA]</scope>
    <source>
        <strain evidence="1 2">JCM 13584</strain>
    </source>
</reference>
<keyword evidence="2" id="KW-1185">Reference proteome</keyword>
<dbReference type="RefSeq" id="WP_157414067.1">
    <property type="nucleotide sequence ID" value="NZ_BAAAMK010000004.1"/>
</dbReference>
<evidence type="ECO:0000313" key="2">
    <source>
        <dbReference type="Proteomes" id="UP001499954"/>
    </source>
</evidence>